<feature type="domain" description="Type I restriction modification DNA specificity" evidence="4">
    <location>
        <begin position="2"/>
        <end position="162"/>
    </location>
</feature>
<gene>
    <name evidence="5" type="ORF">DXD79_31420</name>
</gene>
<proteinExistence type="inferred from homology"/>
<name>A0A374NXF5_9FIRM</name>
<dbReference type="Proteomes" id="UP000263014">
    <property type="component" value="Unassembled WGS sequence"/>
</dbReference>
<comment type="similarity">
    <text evidence="1">Belongs to the type-I restriction system S methylase family.</text>
</comment>
<keyword evidence="2" id="KW-0680">Restriction system</keyword>
<dbReference type="InterPro" id="IPR044946">
    <property type="entry name" value="Restrct_endonuc_typeI_TRD_sf"/>
</dbReference>
<dbReference type="SUPFAM" id="SSF116734">
    <property type="entry name" value="DNA methylase specificity domain"/>
    <property type="match status" value="2"/>
</dbReference>
<evidence type="ECO:0000256" key="3">
    <source>
        <dbReference type="ARBA" id="ARBA00023125"/>
    </source>
</evidence>
<dbReference type="InterPro" id="IPR052021">
    <property type="entry name" value="Type-I_RS_S_subunit"/>
</dbReference>
<organism evidence="5 6">
    <name type="scientific">Hungatella hathewayi</name>
    <dbReference type="NCBI Taxonomy" id="154046"/>
    <lineage>
        <taxon>Bacteria</taxon>
        <taxon>Bacillati</taxon>
        <taxon>Bacillota</taxon>
        <taxon>Clostridia</taxon>
        <taxon>Lachnospirales</taxon>
        <taxon>Lachnospiraceae</taxon>
        <taxon>Hungatella</taxon>
    </lineage>
</organism>
<dbReference type="AlphaFoldDB" id="A0A374NXF5"/>
<protein>
    <recommendedName>
        <fullName evidence="4">Type I restriction modification DNA specificity domain-containing protein</fullName>
    </recommendedName>
</protein>
<accession>A0A374NXF5</accession>
<reference evidence="5 6" key="1">
    <citation type="submission" date="2018-08" db="EMBL/GenBank/DDBJ databases">
        <title>A genome reference for cultivated species of the human gut microbiota.</title>
        <authorList>
            <person name="Zou Y."/>
            <person name="Xue W."/>
            <person name="Luo G."/>
        </authorList>
    </citation>
    <scope>NUCLEOTIDE SEQUENCE [LARGE SCALE GENOMIC DNA]</scope>
    <source>
        <strain evidence="5 6">TM09-12</strain>
    </source>
</reference>
<sequence length="533" mass="61165">MINWQRKLLKDIVVRWIKGSTPERSHKEYYTNKPGIPWARAGDLNGGILVNTEEYLTAEGAEQIKGWVPKGTVLLSVSGTIGKTAIAGIDLKINQAIQGMIFDESMILADYAYYYFQFYKPWLEETANAVTIPNLTKNQLENTAIIFPCLEEQKCIVNVMKHWEKLPGWQQNGMMEVKRAIYGVMHKRLGYLMDIRKMERLKDCDSIKVLAGRSIKKEEGNVSVQYINSLYDTEWSMTAANEYPAVQCTDIDRNRYLLRKDDLLCGRIDGGRSVHFVLVMEDMDEVVWGRNIFRVRVSNDWIRPKFLLVWMHFCSTYLGELLGWDKAVSDASFIGNIPIPSIPLSEQDRFVKIVNKMLEVQHRQATVYKKIERLFQSLLAASFTGNLTRRYRLVHLLDEPDYAAILRHYRAKGMQQINGEVPAGSGSWYQEFDQEKRELIRHLSVFQKEILRIYVVSKVPMPIHIALKRIGMSDQTILRGSSIQDAITTVKLLEGLGFLEKTIPDKINFSGRAVVDSRGEPITIQKYQASHGS</sequence>
<evidence type="ECO:0000313" key="6">
    <source>
        <dbReference type="Proteomes" id="UP000263014"/>
    </source>
</evidence>
<dbReference type="PANTHER" id="PTHR30408:SF12">
    <property type="entry name" value="TYPE I RESTRICTION ENZYME MJAVIII SPECIFICITY SUBUNIT"/>
    <property type="match status" value="1"/>
</dbReference>
<dbReference type="Gene3D" id="3.90.220.20">
    <property type="entry name" value="DNA methylase specificity domains"/>
    <property type="match status" value="2"/>
</dbReference>
<dbReference type="Pfam" id="PF01420">
    <property type="entry name" value="Methylase_S"/>
    <property type="match status" value="1"/>
</dbReference>
<dbReference type="InterPro" id="IPR000055">
    <property type="entry name" value="Restrct_endonuc_typeI_TRD"/>
</dbReference>
<comment type="caution">
    <text evidence="5">The sequence shown here is derived from an EMBL/GenBank/DDBJ whole genome shotgun (WGS) entry which is preliminary data.</text>
</comment>
<dbReference type="GO" id="GO:0003677">
    <property type="term" value="F:DNA binding"/>
    <property type="evidence" value="ECO:0007669"/>
    <property type="project" value="UniProtKB-KW"/>
</dbReference>
<evidence type="ECO:0000256" key="2">
    <source>
        <dbReference type="ARBA" id="ARBA00022747"/>
    </source>
</evidence>
<evidence type="ECO:0000256" key="1">
    <source>
        <dbReference type="ARBA" id="ARBA00010923"/>
    </source>
</evidence>
<dbReference type="GO" id="GO:0009307">
    <property type="term" value="P:DNA restriction-modification system"/>
    <property type="evidence" value="ECO:0007669"/>
    <property type="project" value="UniProtKB-KW"/>
</dbReference>
<dbReference type="EMBL" id="QSON01000029">
    <property type="protein sequence ID" value="RGI95626.1"/>
    <property type="molecule type" value="Genomic_DNA"/>
</dbReference>
<evidence type="ECO:0000259" key="4">
    <source>
        <dbReference type="Pfam" id="PF01420"/>
    </source>
</evidence>
<dbReference type="RefSeq" id="WP_117633508.1">
    <property type="nucleotide sequence ID" value="NZ_QSON01000029.1"/>
</dbReference>
<keyword evidence="3" id="KW-0238">DNA-binding</keyword>
<dbReference type="PANTHER" id="PTHR30408">
    <property type="entry name" value="TYPE-1 RESTRICTION ENZYME ECOKI SPECIFICITY PROTEIN"/>
    <property type="match status" value="1"/>
</dbReference>
<evidence type="ECO:0000313" key="5">
    <source>
        <dbReference type="EMBL" id="RGI95626.1"/>
    </source>
</evidence>